<dbReference type="RefSeq" id="XP_034111877.1">
    <property type="nucleotide sequence ID" value="XM_034255986.2"/>
</dbReference>
<evidence type="ECO:0000256" key="11">
    <source>
        <dbReference type="ARBA" id="ARBA00023242"/>
    </source>
</evidence>
<evidence type="ECO:0000313" key="23">
    <source>
        <dbReference type="RefSeq" id="XP_034111879.1"/>
    </source>
</evidence>
<evidence type="ECO:0000256" key="7">
    <source>
        <dbReference type="ARBA" id="ARBA00023015"/>
    </source>
</evidence>
<keyword evidence="3" id="KW-0227">DNA damage</keyword>
<evidence type="ECO:0000256" key="9">
    <source>
        <dbReference type="ARBA" id="ARBA00023163"/>
    </source>
</evidence>
<keyword evidence="6" id="KW-0156">Chromatin regulator</keyword>
<comment type="subcellular location">
    <subcellularLocation>
        <location evidence="1">Nucleus</location>
    </subcellularLocation>
</comment>
<feature type="domain" description="Uracil-DNA glycosylase-like" evidence="20">
    <location>
        <begin position="905"/>
        <end position="1066"/>
    </location>
</feature>
<evidence type="ECO:0000259" key="20">
    <source>
        <dbReference type="SMART" id="SM00986"/>
    </source>
</evidence>
<dbReference type="PANTHER" id="PTHR12159">
    <property type="entry name" value="G/T AND G/U MISMATCH-SPECIFIC DNA GLYCOSYLASE"/>
    <property type="match status" value="1"/>
</dbReference>
<feature type="transmembrane region" description="Helical" evidence="19">
    <location>
        <begin position="12"/>
        <end position="32"/>
    </location>
</feature>
<keyword evidence="5" id="KW-0832">Ubl conjugation</keyword>
<protein>
    <recommendedName>
        <fullName evidence="16">G/T mismatch-specific thymine DNA glycosylase</fullName>
        <ecNumber evidence="15">3.2.2.29</ecNumber>
    </recommendedName>
    <alternativeName>
        <fullName evidence="17">Thymine-DNA glycosylase</fullName>
    </alternativeName>
</protein>
<dbReference type="OrthoDB" id="565731at2759"/>
<dbReference type="GO" id="GO:0141016">
    <property type="term" value="F:G/T mismatch-specific thymine-DNA glycosylase activity"/>
    <property type="evidence" value="ECO:0007669"/>
    <property type="project" value="UniProtKB-EC"/>
</dbReference>
<evidence type="ECO:0000256" key="8">
    <source>
        <dbReference type="ARBA" id="ARBA00023159"/>
    </source>
</evidence>
<feature type="region of interest" description="Disordered" evidence="18">
    <location>
        <begin position="460"/>
        <end position="484"/>
    </location>
</feature>
<dbReference type="GO" id="GO:0003677">
    <property type="term" value="F:DNA binding"/>
    <property type="evidence" value="ECO:0007669"/>
    <property type="project" value="InterPro"/>
</dbReference>
<evidence type="ECO:0000256" key="1">
    <source>
        <dbReference type="ARBA" id="ARBA00004123"/>
    </source>
</evidence>
<accession>A0A6P8XGF7</accession>
<dbReference type="SUPFAM" id="SSF52141">
    <property type="entry name" value="Uracil-DNA glycosylase-like"/>
    <property type="match status" value="1"/>
</dbReference>
<keyword evidence="10" id="KW-0234">DNA repair</keyword>
<dbReference type="CTD" id="6996"/>
<comment type="similarity">
    <text evidence="13">Belongs to the uracil-DNA glycosylase (UDG) superfamily. TDG/mug family.</text>
</comment>
<dbReference type="GO" id="GO:0005654">
    <property type="term" value="C:nucleoplasm"/>
    <property type="evidence" value="ECO:0007669"/>
    <property type="project" value="UniProtKB-ARBA"/>
</dbReference>
<dbReference type="GO" id="GO:0004844">
    <property type="term" value="F:uracil DNA N-glycosylase activity"/>
    <property type="evidence" value="ECO:0007669"/>
    <property type="project" value="TreeGrafter"/>
</dbReference>
<feature type="region of interest" description="Disordered" evidence="18">
    <location>
        <begin position="608"/>
        <end position="710"/>
    </location>
</feature>
<dbReference type="SMART" id="SM00986">
    <property type="entry name" value="UDG"/>
    <property type="match status" value="1"/>
</dbReference>
<dbReference type="SMART" id="SM00384">
    <property type="entry name" value="AT_hook"/>
    <property type="match status" value="2"/>
</dbReference>
<dbReference type="InterPro" id="IPR017956">
    <property type="entry name" value="AT_hook_DNA-bd_motif"/>
</dbReference>
<gene>
    <name evidence="22 23 24" type="primary">LOC117573089</name>
</gene>
<feature type="compositionally biased region" description="Low complexity" evidence="18">
    <location>
        <begin position="1623"/>
        <end position="1634"/>
    </location>
</feature>
<evidence type="ECO:0000256" key="3">
    <source>
        <dbReference type="ARBA" id="ARBA00022763"/>
    </source>
</evidence>
<dbReference type="RefSeq" id="XP_051862220.1">
    <property type="nucleotide sequence ID" value="XM_052006260.1"/>
</dbReference>
<dbReference type="EC" id="3.2.2.29" evidence="15"/>
<feature type="region of interest" description="Disordered" evidence="18">
    <location>
        <begin position="1188"/>
        <end position="1217"/>
    </location>
</feature>
<dbReference type="Proteomes" id="UP000515160">
    <property type="component" value="Chromosome 4"/>
</dbReference>
<keyword evidence="7" id="KW-0805">Transcription regulation</keyword>
<feature type="compositionally biased region" description="Polar residues" evidence="18">
    <location>
        <begin position="1324"/>
        <end position="1337"/>
    </location>
</feature>
<evidence type="ECO:0000256" key="18">
    <source>
        <dbReference type="SAM" id="MobiDB-lite"/>
    </source>
</evidence>
<dbReference type="RefSeq" id="XP_034111879.1">
    <property type="nucleotide sequence ID" value="XM_034255988.2"/>
</dbReference>
<evidence type="ECO:0000313" key="22">
    <source>
        <dbReference type="RefSeq" id="XP_034111877.1"/>
    </source>
</evidence>
<dbReference type="GeneID" id="117573089"/>
<evidence type="ECO:0000256" key="10">
    <source>
        <dbReference type="ARBA" id="ARBA00023204"/>
    </source>
</evidence>
<feature type="compositionally biased region" description="Low complexity" evidence="18">
    <location>
        <begin position="667"/>
        <end position="683"/>
    </location>
</feature>
<dbReference type="SMART" id="SM00987">
    <property type="entry name" value="UreE_C"/>
    <property type="match status" value="1"/>
</dbReference>
<name>A0A6P8XGF7_DROAB</name>
<feature type="region of interest" description="Disordered" evidence="18">
    <location>
        <begin position="1319"/>
        <end position="1338"/>
    </location>
</feature>
<dbReference type="PANTHER" id="PTHR12159:SF9">
    <property type="entry name" value="G_T MISMATCH-SPECIFIC THYMINE DNA GLYCOSYLASE"/>
    <property type="match status" value="1"/>
</dbReference>
<dbReference type="GO" id="GO:0006285">
    <property type="term" value="P:base-excision repair, AP site formation"/>
    <property type="evidence" value="ECO:0007669"/>
    <property type="project" value="InterPro"/>
</dbReference>
<dbReference type="FunFam" id="3.40.470.10:FF:000002">
    <property type="entry name" value="G/T mismatch-specific thymine DNA glycosylase"/>
    <property type="match status" value="1"/>
</dbReference>
<keyword evidence="21" id="KW-1185">Reference proteome</keyword>
<evidence type="ECO:0000256" key="19">
    <source>
        <dbReference type="SAM" id="Phobius"/>
    </source>
</evidence>
<feature type="region of interest" description="Disordered" evidence="18">
    <location>
        <begin position="102"/>
        <end position="146"/>
    </location>
</feature>
<feature type="compositionally biased region" description="Basic residues" evidence="18">
    <location>
        <begin position="1794"/>
        <end position="1814"/>
    </location>
</feature>
<evidence type="ECO:0000256" key="12">
    <source>
        <dbReference type="ARBA" id="ARBA00052915"/>
    </source>
</evidence>
<feature type="region of interest" description="Disordered" evidence="18">
    <location>
        <begin position="1448"/>
        <end position="1509"/>
    </location>
</feature>
<keyword evidence="4" id="KW-0378">Hydrolase</keyword>
<feature type="compositionally biased region" description="Low complexity" evidence="18">
    <location>
        <begin position="498"/>
        <end position="523"/>
    </location>
</feature>
<dbReference type="InterPro" id="IPR015637">
    <property type="entry name" value="MUG/TDG"/>
</dbReference>
<dbReference type="GO" id="GO:0040029">
    <property type="term" value="P:epigenetic regulation of gene expression"/>
    <property type="evidence" value="ECO:0007669"/>
    <property type="project" value="UniProtKB-ARBA"/>
</dbReference>
<feature type="region of interest" description="Disordered" evidence="18">
    <location>
        <begin position="1792"/>
        <end position="1814"/>
    </location>
</feature>
<keyword evidence="9" id="KW-0804">Transcription</keyword>
<keyword evidence="8" id="KW-0010">Activator</keyword>
<evidence type="ECO:0000256" key="17">
    <source>
        <dbReference type="ARBA" id="ARBA00083221"/>
    </source>
</evidence>
<dbReference type="Gene3D" id="3.40.470.10">
    <property type="entry name" value="Uracil-DNA glycosylase-like domain"/>
    <property type="match status" value="1"/>
</dbReference>
<keyword evidence="19" id="KW-1133">Transmembrane helix</keyword>
<comment type="catalytic activity">
    <reaction evidence="12">
        <text>Hydrolyzes mismatched double-stranded DNA and polynucleotides, releasing free thymine.</text>
        <dbReference type="EC" id="3.2.2.29"/>
    </reaction>
</comment>
<dbReference type="Pfam" id="PF03167">
    <property type="entry name" value="UDG"/>
    <property type="match status" value="1"/>
</dbReference>
<dbReference type="CDD" id="cd10028">
    <property type="entry name" value="UDG-F2_TDG_MUG"/>
    <property type="match status" value="1"/>
</dbReference>
<evidence type="ECO:0000256" key="15">
    <source>
        <dbReference type="ARBA" id="ARBA00066769"/>
    </source>
</evidence>
<feature type="compositionally biased region" description="Basic residues" evidence="18">
    <location>
        <begin position="460"/>
        <end position="475"/>
    </location>
</feature>
<feature type="region of interest" description="Disordered" evidence="18">
    <location>
        <begin position="498"/>
        <end position="526"/>
    </location>
</feature>
<evidence type="ECO:0000256" key="2">
    <source>
        <dbReference type="ARBA" id="ARBA00022499"/>
    </source>
</evidence>
<reference evidence="22 23" key="1">
    <citation type="submission" date="2025-04" db="UniProtKB">
        <authorList>
            <consortium name="RefSeq"/>
        </authorList>
    </citation>
    <scope>IDENTIFICATION</scope>
    <source>
        <strain evidence="22 23">15112-1751.03</strain>
        <tissue evidence="22 23">Whole Adult</tissue>
    </source>
</reference>
<feature type="region of interest" description="Disordered" evidence="18">
    <location>
        <begin position="1595"/>
        <end position="1634"/>
    </location>
</feature>
<dbReference type="InterPro" id="IPR036895">
    <property type="entry name" value="Uracil-DNA_glycosylase-like_sf"/>
</dbReference>
<proteinExistence type="inferred from homology"/>
<dbReference type="InterPro" id="IPR005122">
    <property type="entry name" value="Uracil-DNA_glycosylase-like"/>
</dbReference>
<organism evidence="21 23">
    <name type="scientific">Drosophila albomicans</name>
    <name type="common">Fruit fly</name>
    <dbReference type="NCBI Taxonomy" id="7291"/>
    <lineage>
        <taxon>Eukaryota</taxon>
        <taxon>Metazoa</taxon>
        <taxon>Ecdysozoa</taxon>
        <taxon>Arthropoda</taxon>
        <taxon>Hexapoda</taxon>
        <taxon>Insecta</taxon>
        <taxon>Pterygota</taxon>
        <taxon>Neoptera</taxon>
        <taxon>Endopterygota</taxon>
        <taxon>Diptera</taxon>
        <taxon>Brachycera</taxon>
        <taxon>Muscomorpha</taxon>
        <taxon>Ephydroidea</taxon>
        <taxon>Drosophilidae</taxon>
        <taxon>Drosophila</taxon>
    </lineage>
</organism>
<comment type="subunit">
    <text evidence="14">Homodimer. Interacts with AICDA and GADD45A.</text>
</comment>
<evidence type="ECO:0000256" key="13">
    <source>
        <dbReference type="ARBA" id="ARBA00061261"/>
    </source>
</evidence>
<dbReference type="GO" id="GO:0032183">
    <property type="term" value="F:SUMO binding"/>
    <property type="evidence" value="ECO:0007669"/>
    <property type="project" value="UniProtKB-ARBA"/>
</dbReference>
<keyword evidence="19" id="KW-0472">Membrane</keyword>
<evidence type="ECO:0000256" key="14">
    <source>
        <dbReference type="ARBA" id="ARBA00064519"/>
    </source>
</evidence>
<evidence type="ECO:0000256" key="5">
    <source>
        <dbReference type="ARBA" id="ARBA00022843"/>
    </source>
</evidence>
<keyword evidence="11" id="KW-0539">Nucleus</keyword>
<feature type="compositionally biased region" description="Polar residues" evidence="18">
    <location>
        <begin position="629"/>
        <end position="648"/>
    </location>
</feature>
<evidence type="ECO:0000256" key="4">
    <source>
        <dbReference type="ARBA" id="ARBA00022801"/>
    </source>
</evidence>
<evidence type="ECO:0000313" key="24">
    <source>
        <dbReference type="RefSeq" id="XP_051862220.1"/>
    </source>
</evidence>
<evidence type="ECO:0000256" key="6">
    <source>
        <dbReference type="ARBA" id="ARBA00022853"/>
    </source>
</evidence>
<keyword evidence="2" id="KW-1017">Isopeptide bond</keyword>
<keyword evidence="19" id="KW-0812">Transmembrane</keyword>
<evidence type="ECO:0000256" key="16">
    <source>
        <dbReference type="ARBA" id="ARBA00071248"/>
    </source>
</evidence>
<feature type="compositionally biased region" description="Polar residues" evidence="18">
    <location>
        <begin position="1481"/>
        <end position="1503"/>
    </location>
</feature>
<evidence type="ECO:0000313" key="21">
    <source>
        <dbReference type="Proteomes" id="UP000515160"/>
    </source>
</evidence>
<sequence length="1835" mass="201437">MQLARILEENTPLLSSSFTLLTLEITAAIIIIQKIVIYPYRIKSTQLKNSILLVLKVIAELSRQLGRAIGVSAFVMASNAEDHLAALKIPIIESALPDKTNEDTYLNSKSDHNKPPANKNIKSRSSPEGSGRTDPKRKKFAIGKSNISIKNSSSDDEVESNKYIKVDDEVSNENKQKHTLSASANSLDTYRSTYDDSSLMQINGKKINNFAKKVSRISGSDAGSTSHHILPATSTDSVEGAVKASDRIDALTTVEKNEYIAPEQALVTSVELVVPALVIPASNALSSMDAESCLMSTSQNKKSKLPYNTDAIFIDKTNGCATDSSSVTDLNVRRLPDNLAITTTTTTGDILTLDLGSATTTTTTAAAVAGTTTTIWAPHGAYENNNDNVYEKQDRLHLSAESGGQYFPHADIYRTHQQQQLHHHQPQRETHPAELLLHIGAKEALGVGVGFGQMIPTLQHHHHHHSNQHHTSSAHHHYEQQQHLNHQLPNNMYAEMMQQQHNQQQHHQQQHSLQLSHQQQPQQHHLHSFNEQPMHYANYSQHYSHEPQVFAMQHAHPNQSHQEQQPQLHPQEDLQQHTVQQLQETYQDMIMDEFHEDRSSAYKLTLSPNIAKPENQDDGYETSAGDVLTPNSHSSSIHSITPQLQMQHTKNHKHVGHGKQDELIGKQSQTQNQNQSAQSTSNSPHVATTSGPDEGASIGHSSHHLHTGNANNEAVILSNEAYSFIGEEMTPIPHPVPDTSNDPSYPLNIVSVESGSNLSALGCEAASAAALSAESMESELIKTTSSNIKQLPHQHIVSREPFAEESYEIDTSRQSLDADNSSNSALKLKSVTTELTAPKRRGRKKKLLTSTSVDTNLDVKAAAAPCAGIAMMTGNILANMKPKERKKHDRFNGMSEAEVIKRTIPDHLCDNLDIVIVGINPGLFAAYKGHHYAGPGNHFWKCLYLSGLTQEQMCSDDDHTLLKHGIGFTNMVARATKGSADLTRKEIKEGSRILLEKLQRYRPKVAVFNGKLIFEVFSGKKEFHFGRQPDRVDGTDTYVWVMPSSSARCAQLPRAADKVPFYTALKKFRDFLNGQIQHMDDSECVFTEQRIRQCCEQQDQPLKVNPSTNSQHNFIDQHSNHMFADNIGVDGSNTNNTDGGAECGNIQFNNQLTNVITQDGFIYNNDQGLRNASSSLGAQQQPNYLAILSNHPTPEKKKRGRPKKIKEPDLGISGNNGSKIPLANQQQDFNNILNLSIIEATGSGNAHIGIISNSGCINNDSPAKKKRGRPKKLKPTIENMLIAAKSQNTNQLNSEAHIVVGSKAGGGGGMSTIHSLSMEHRTESPQGSHQAPPSLYNTPPPSHMLYTASASPMASPALNCSSYSHSHGTPPVVDNQQSQVNAAVSIRDQQTHLCETPPPSSPNLCTVVDFDPPSERCNGGHDARILPIAATREAVDVIGAHQQSQQEHYQQWLSTNQHHQQSVQKSMQTTSQSSSDVVAHYSQSSTIGSSVSYQPQAQLTPQATGEPDWHHYETNRSYMLPSPHHQHQQEHQNINLSTQLSNNQSHFTTDVTHKSLSGLESLVDQIPAISDHESNTISTATAAAAAAAVESRLLGLQQQQQQQHHKRRLPVDNEESPAQQMGNDNNSNDSNVISNNFSVSSLAASSATSNEHNHINNHYKIESANLNNLNISSGSSDAYPCHSSTSYPHSHTNHLISAALAAASQQPTTQHPVPSHPHPQMYVDHAHITTMYASPYGPQHTTATSQDYASHVAPYGTMPSAAGQTLHVPSPNYAYAHYGHTTTPQAQYPGFSHSHAHPHAHHHHAHPLPHHGHAPHHLTVLERLKPSDISGYSGF</sequence>
<feature type="compositionally biased region" description="Low complexity" evidence="18">
    <location>
        <begin position="1460"/>
        <end position="1475"/>
    </location>
</feature>